<dbReference type="Proteomes" id="UP001430584">
    <property type="component" value="Unassembled WGS sequence"/>
</dbReference>
<name>A0ABR3CMK1_9PEZI</name>
<protein>
    <submittedName>
        <fullName evidence="1">Uncharacterized protein</fullName>
    </submittedName>
</protein>
<sequence>MYKAQTEGDLDTQLGHYVFQREDFYKITPLPDFARLALAVNELAATTLGMGKLYLLRGRHQRRLDHTSPRPIPDLLFVPAYQWTEFTRDALFECNPLERLRKMIAKMPDHAPGTLSLEVFVPETMQPVLRVDQSIGMEGVHRPTKGAWICTRSDPCTAGMVDDVMKMGVIVGPNDVYTHKSGNVARRLVGSWKSHRTYLEERAVSGDDQIKSVYHWLQETSVNSDVSQVSVWDRVLELTDCSLLTLD</sequence>
<evidence type="ECO:0000313" key="2">
    <source>
        <dbReference type="Proteomes" id="UP001430584"/>
    </source>
</evidence>
<evidence type="ECO:0000313" key="1">
    <source>
        <dbReference type="EMBL" id="KAL0261784.1"/>
    </source>
</evidence>
<dbReference type="RefSeq" id="XP_066634813.1">
    <property type="nucleotide sequence ID" value="XM_066774694.1"/>
</dbReference>
<dbReference type="EMBL" id="JAJVCZ030000003">
    <property type="protein sequence ID" value="KAL0261784.1"/>
    <property type="molecule type" value="Genomic_DNA"/>
</dbReference>
<reference evidence="1 2" key="1">
    <citation type="submission" date="2024-02" db="EMBL/GenBank/DDBJ databases">
        <title>De novo assembly and annotation of 12 fungi associated with fruit tree decline syndrome in Ontario, Canada.</title>
        <authorList>
            <person name="Sulman M."/>
            <person name="Ellouze W."/>
            <person name="Ilyukhin E."/>
        </authorList>
    </citation>
    <scope>NUCLEOTIDE SEQUENCE [LARGE SCALE GENOMIC DNA]</scope>
    <source>
        <strain evidence="1 2">FDS-637</strain>
    </source>
</reference>
<gene>
    <name evidence="1" type="ORF">SLS55_003216</name>
</gene>
<dbReference type="GeneID" id="92007301"/>
<accession>A0ABR3CMK1</accession>
<proteinExistence type="predicted"/>
<keyword evidence="2" id="KW-1185">Reference proteome</keyword>
<comment type="caution">
    <text evidence="1">The sequence shown here is derived from an EMBL/GenBank/DDBJ whole genome shotgun (WGS) entry which is preliminary data.</text>
</comment>
<organism evidence="1 2">
    <name type="scientific">Diplodia seriata</name>
    <dbReference type="NCBI Taxonomy" id="420778"/>
    <lineage>
        <taxon>Eukaryota</taxon>
        <taxon>Fungi</taxon>
        <taxon>Dikarya</taxon>
        <taxon>Ascomycota</taxon>
        <taxon>Pezizomycotina</taxon>
        <taxon>Dothideomycetes</taxon>
        <taxon>Dothideomycetes incertae sedis</taxon>
        <taxon>Botryosphaeriales</taxon>
        <taxon>Botryosphaeriaceae</taxon>
        <taxon>Diplodia</taxon>
    </lineage>
</organism>